<evidence type="ECO:0000256" key="2">
    <source>
        <dbReference type="ARBA" id="ARBA00023015"/>
    </source>
</evidence>
<dbReference type="EMBL" id="JAAGAX010000013">
    <property type="protein sequence ID" value="KAF2293891.1"/>
    <property type="molecule type" value="Genomic_DNA"/>
</dbReference>
<dbReference type="Gene3D" id="2.40.330.10">
    <property type="entry name" value="DNA-binding pseudobarrel domain"/>
    <property type="match status" value="1"/>
</dbReference>
<dbReference type="InterPro" id="IPR003340">
    <property type="entry name" value="B3_DNA-bd"/>
</dbReference>
<keyword evidence="5" id="KW-0539">Nucleus</keyword>
<evidence type="ECO:0000313" key="7">
    <source>
        <dbReference type="Proteomes" id="UP000467840"/>
    </source>
</evidence>
<keyword evidence="7" id="KW-1185">Reference proteome</keyword>
<keyword evidence="2" id="KW-0805">Transcription regulation</keyword>
<keyword evidence="3" id="KW-0238">DNA-binding</keyword>
<evidence type="ECO:0008006" key="8">
    <source>
        <dbReference type="Google" id="ProtNLM"/>
    </source>
</evidence>
<reference evidence="6 7" key="1">
    <citation type="journal article" date="2020" name="Mol. Plant">
        <title>The Chromosome-Based Rubber Tree Genome Provides New Insights into Spurge Genome Evolution and Rubber Biosynthesis.</title>
        <authorList>
            <person name="Liu J."/>
            <person name="Shi C."/>
            <person name="Shi C.C."/>
            <person name="Li W."/>
            <person name="Zhang Q.J."/>
            <person name="Zhang Y."/>
            <person name="Li K."/>
            <person name="Lu H.F."/>
            <person name="Shi C."/>
            <person name="Zhu S.T."/>
            <person name="Xiao Z.Y."/>
            <person name="Nan H."/>
            <person name="Yue Y."/>
            <person name="Zhu X.G."/>
            <person name="Wu Y."/>
            <person name="Hong X.N."/>
            <person name="Fan G.Y."/>
            <person name="Tong Y."/>
            <person name="Zhang D."/>
            <person name="Mao C.L."/>
            <person name="Liu Y.L."/>
            <person name="Hao S.J."/>
            <person name="Liu W.Q."/>
            <person name="Lv M.Q."/>
            <person name="Zhang H.B."/>
            <person name="Liu Y."/>
            <person name="Hu-Tang G.R."/>
            <person name="Wang J.P."/>
            <person name="Wang J.H."/>
            <person name="Sun Y.H."/>
            <person name="Ni S.B."/>
            <person name="Chen W.B."/>
            <person name="Zhang X.C."/>
            <person name="Jiao Y.N."/>
            <person name="Eichler E.E."/>
            <person name="Li G.H."/>
            <person name="Liu X."/>
            <person name="Gao L.Z."/>
        </authorList>
    </citation>
    <scope>NUCLEOTIDE SEQUENCE [LARGE SCALE GENOMIC DNA]</scope>
    <source>
        <strain evidence="7">cv. GT1</strain>
        <tissue evidence="6">Leaf</tissue>
    </source>
</reference>
<comment type="subcellular location">
    <subcellularLocation>
        <location evidence="1">Nucleus</location>
    </subcellularLocation>
</comment>
<sequence length="123" mass="14318">MSFVTLSKQTINHQLQMATIFSKSLTRTDIENRLAVPKQALKLLPNFGDRHRVCIRAKDHGGYFWSFECSIRRNGHPKPVLACSNWLAFVRYWDLRVGDTIQLHRERDEFTGVEFKIVVQVAD</sequence>
<name>A0A6A6KXY8_HEVBR</name>
<dbReference type="Proteomes" id="UP000467840">
    <property type="component" value="Chromosome 7"/>
</dbReference>
<dbReference type="GO" id="GO:0005634">
    <property type="term" value="C:nucleus"/>
    <property type="evidence" value="ECO:0007669"/>
    <property type="project" value="UniProtKB-SubCell"/>
</dbReference>
<evidence type="ECO:0000256" key="1">
    <source>
        <dbReference type="ARBA" id="ARBA00004123"/>
    </source>
</evidence>
<protein>
    <recommendedName>
        <fullName evidence="8">TF-B3 domain-containing protein</fullName>
    </recommendedName>
</protein>
<evidence type="ECO:0000256" key="3">
    <source>
        <dbReference type="ARBA" id="ARBA00023125"/>
    </source>
</evidence>
<evidence type="ECO:0000313" key="6">
    <source>
        <dbReference type="EMBL" id="KAF2293891.1"/>
    </source>
</evidence>
<dbReference type="CDD" id="cd10017">
    <property type="entry name" value="B3_DNA"/>
    <property type="match status" value="1"/>
</dbReference>
<gene>
    <name evidence="6" type="ORF">GH714_005487</name>
</gene>
<dbReference type="GO" id="GO:0003677">
    <property type="term" value="F:DNA binding"/>
    <property type="evidence" value="ECO:0007669"/>
    <property type="project" value="UniProtKB-KW"/>
</dbReference>
<comment type="caution">
    <text evidence="6">The sequence shown here is derived from an EMBL/GenBank/DDBJ whole genome shotgun (WGS) entry which is preliminary data.</text>
</comment>
<evidence type="ECO:0000256" key="5">
    <source>
        <dbReference type="ARBA" id="ARBA00023242"/>
    </source>
</evidence>
<dbReference type="AlphaFoldDB" id="A0A6A6KXY8"/>
<accession>A0A6A6KXY8</accession>
<dbReference type="SUPFAM" id="SSF101936">
    <property type="entry name" value="DNA-binding pseudobarrel domain"/>
    <property type="match status" value="1"/>
</dbReference>
<keyword evidence="4" id="KW-0804">Transcription</keyword>
<evidence type="ECO:0000256" key="4">
    <source>
        <dbReference type="ARBA" id="ARBA00023163"/>
    </source>
</evidence>
<dbReference type="InterPro" id="IPR015300">
    <property type="entry name" value="DNA-bd_pseudobarrel_sf"/>
</dbReference>
<proteinExistence type="predicted"/>
<organism evidence="6 7">
    <name type="scientific">Hevea brasiliensis</name>
    <name type="common">Para rubber tree</name>
    <name type="synonym">Siphonia brasiliensis</name>
    <dbReference type="NCBI Taxonomy" id="3981"/>
    <lineage>
        <taxon>Eukaryota</taxon>
        <taxon>Viridiplantae</taxon>
        <taxon>Streptophyta</taxon>
        <taxon>Embryophyta</taxon>
        <taxon>Tracheophyta</taxon>
        <taxon>Spermatophyta</taxon>
        <taxon>Magnoliopsida</taxon>
        <taxon>eudicotyledons</taxon>
        <taxon>Gunneridae</taxon>
        <taxon>Pentapetalae</taxon>
        <taxon>rosids</taxon>
        <taxon>fabids</taxon>
        <taxon>Malpighiales</taxon>
        <taxon>Euphorbiaceae</taxon>
        <taxon>Crotonoideae</taxon>
        <taxon>Micrandreae</taxon>
        <taxon>Hevea</taxon>
    </lineage>
</organism>